<feature type="transmembrane region" description="Helical" evidence="2">
    <location>
        <begin position="119"/>
        <end position="141"/>
    </location>
</feature>
<accession>A0A4S8M253</accession>
<dbReference type="PANTHER" id="PTHR40465">
    <property type="entry name" value="CHROMOSOME 1, WHOLE GENOME SHOTGUN SEQUENCE"/>
    <property type="match status" value="1"/>
</dbReference>
<keyword evidence="5" id="KW-1185">Reference proteome</keyword>
<evidence type="ECO:0000313" key="4">
    <source>
        <dbReference type="EMBL" id="THU96010.1"/>
    </source>
</evidence>
<protein>
    <recommendedName>
        <fullName evidence="3">DUF6534 domain-containing protein</fullName>
    </recommendedName>
</protein>
<dbReference type="AlphaFoldDB" id="A0A4S8M253"/>
<feature type="transmembrane region" description="Helical" evidence="2">
    <location>
        <begin position="54"/>
        <end position="72"/>
    </location>
</feature>
<feature type="region of interest" description="Disordered" evidence="1">
    <location>
        <begin position="263"/>
        <end position="287"/>
    </location>
</feature>
<proteinExistence type="predicted"/>
<evidence type="ECO:0000313" key="5">
    <source>
        <dbReference type="Proteomes" id="UP000297245"/>
    </source>
</evidence>
<feature type="transmembrane region" description="Helical" evidence="2">
    <location>
        <begin position="84"/>
        <end position="107"/>
    </location>
</feature>
<dbReference type="PANTHER" id="PTHR40465:SF1">
    <property type="entry name" value="DUF6534 DOMAIN-CONTAINING PROTEIN"/>
    <property type="match status" value="1"/>
</dbReference>
<evidence type="ECO:0000259" key="3">
    <source>
        <dbReference type="Pfam" id="PF20152"/>
    </source>
</evidence>
<evidence type="ECO:0000256" key="2">
    <source>
        <dbReference type="SAM" id="Phobius"/>
    </source>
</evidence>
<feature type="transmembrane region" description="Helical" evidence="2">
    <location>
        <begin position="162"/>
        <end position="183"/>
    </location>
</feature>
<dbReference type="Proteomes" id="UP000297245">
    <property type="component" value="Unassembled WGS sequence"/>
</dbReference>
<sequence>MASFKNDKLSLKLMIAFMICFETVHSVSLWIYLYRSTVFDIQNTPTSIIFTWDLRISVISAAIISFTAQVFYSYRVLLVSKIPYYSAVFTILAIFQFGSLAALVLLQPTENDDGTFSQTLWMIILNCALGAFIDLSNAVALCVLLKTKQGSIGSTNQLVNKLILWTIETGLLTSICNILQLVLLVTLRGSGTSPWFFFFIQSAKLYGNVILASLNGRISLRTAQAKSHILPSSIGERGNRPTPNPNQIEIRIEMNVDRVVTRSDSPSGVVVANKDTDVRGPSQHALE</sequence>
<keyword evidence="2" id="KW-0812">Transmembrane</keyword>
<feature type="transmembrane region" description="Helical" evidence="2">
    <location>
        <begin position="195"/>
        <end position="214"/>
    </location>
</feature>
<gene>
    <name evidence="4" type="ORF">K435DRAFT_110716</name>
</gene>
<reference evidence="4 5" key="1">
    <citation type="journal article" date="2019" name="Nat. Ecol. Evol.">
        <title>Megaphylogeny resolves global patterns of mushroom evolution.</title>
        <authorList>
            <person name="Varga T."/>
            <person name="Krizsan K."/>
            <person name="Foldi C."/>
            <person name="Dima B."/>
            <person name="Sanchez-Garcia M."/>
            <person name="Sanchez-Ramirez S."/>
            <person name="Szollosi G.J."/>
            <person name="Szarkandi J.G."/>
            <person name="Papp V."/>
            <person name="Albert L."/>
            <person name="Andreopoulos W."/>
            <person name="Angelini C."/>
            <person name="Antonin V."/>
            <person name="Barry K.W."/>
            <person name="Bougher N.L."/>
            <person name="Buchanan P."/>
            <person name="Buyck B."/>
            <person name="Bense V."/>
            <person name="Catcheside P."/>
            <person name="Chovatia M."/>
            <person name="Cooper J."/>
            <person name="Damon W."/>
            <person name="Desjardin D."/>
            <person name="Finy P."/>
            <person name="Geml J."/>
            <person name="Haridas S."/>
            <person name="Hughes K."/>
            <person name="Justo A."/>
            <person name="Karasinski D."/>
            <person name="Kautmanova I."/>
            <person name="Kiss B."/>
            <person name="Kocsube S."/>
            <person name="Kotiranta H."/>
            <person name="LaButti K.M."/>
            <person name="Lechner B.E."/>
            <person name="Liimatainen K."/>
            <person name="Lipzen A."/>
            <person name="Lukacs Z."/>
            <person name="Mihaltcheva S."/>
            <person name="Morgado L.N."/>
            <person name="Niskanen T."/>
            <person name="Noordeloos M.E."/>
            <person name="Ohm R.A."/>
            <person name="Ortiz-Santana B."/>
            <person name="Ovrebo C."/>
            <person name="Racz N."/>
            <person name="Riley R."/>
            <person name="Savchenko A."/>
            <person name="Shiryaev A."/>
            <person name="Soop K."/>
            <person name="Spirin V."/>
            <person name="Szebenyi C."/>
            <person name="Tomsovsky M."/>
            <person name="Tulloss R.E."/>
            <person name="Uehling J."/>
            <person name="Grigoriev I.V."/>
            <person name="Vagvolgyi C."/>
            <person name="Papp T."/>
            <person name="Martin F.M."/>
            <person name="Miettinen O."/>
            <person name="Hibbett D.S."/>
            <person name="Nagy L.G."/>
        </authorList>
    </citation>
    <scope>NUCLEOTIDE SEQUENCE [LARGE SCALE GENOMIC DNA]</scope>
    <source>
        <strain evidence="4 5">CBS 962.96</strain>
    </source>
</reference>
<keyword evidence="2" id="KW-0472">Membrane</keyword>
<organism evidence="4 5">
    <name type="scientific">Dendrothele bispora (strain CBS 962.96)</name>
    <dbReference type="NCBI Taxonomy" id="1314807"/>
    <lineage>
        <taxon>Eukaryota</taxon>
        <taxon>Fungi</taxon>
        <taxon>Dikarya</taxon>
        <taxon>Basidiomycota</taxon>
        <taxon>Agaricomycotina</taxon>
        <taxon>Agaricomycetes</taxon>
        <taxon>Agaricomycetidae</taxon>
        <taxon>Agaricales</taxon>
        <taxon>Agaricales incertae sedis</taxon>
        <taxon>Dendrothele</taxon>
    </lineage>
</organism>
<dbReference type="OrthoDB" id="2929525at2759"/>
<keyword evidence="2" id="KW-1133">Transmembrane helix</keyword>
<name>A0A4S8M253_DENBC</name>
<dbReference type="Pfam" id="PF20152">
    <property type="entry name" value="DUF6534"/>
    <property type="match status" value="1"/>
</dbReference>
<evidence type="ECO:0000256" key="1">
    <source>
        <dbReference type="SAM" id="MobiDB-lite"/>
    </source>
</evidence>
<feature type="transmembrane region" description="Helical" evidence="2">
    <location>
        <begin position="12"/>
        <end position="34"/>
    </location>
</feature>
<feature type="domain" description="DUF6534" evidence="3">
    <location>
        <begin position="131"/>
        <end position="217"/>
    </location>
</feature>
<dbReference type="InterPro" id="IPR045339">
    <property type="entry name" value="DUF6534"/>
</dbReference>
<dbReference type="EMBL" id="ML179187">
    <property type="protein sequence ID" value="THU96010.1"/>
    <property type="molecule type" value="Genomic_DNA"/>
</dbReference>